<feature type="region of interest" description="Disordered" evidence="1">
    <location>
        <begin position="120"/>
        <end position="143"/>
    </location>
</feature>
<reference evidence="2" key="1">
    <citation type="journal article" date="2021" name="Microb. Physiol.">
        <title>Proteogenomic Insights into the Physiology of Marine, Sulfate-Reducing, Filamentous Desulfonema limicola and Desulfonema magnum.</title>
        <authorList>
            <person name="Schnaars V."/>
            <person name="Wohlbrand L."/>
            <person name="Scheve S."/>
            <person name="Hinrichs C."/>
            <person name="Reinhardt R."/>
            <person name="Rabus R."/>
        </authorList>
    </citation>
    <scope>NUCLEOTIDE SEQUENCE</scope>
    <source>
        <strain evidence="2">4be13</strain>
    </source>
</reference>
<protein>
    <submittedName>
        <fullName evidence="2">Uncharacterized protein</fullName>
    </submittedName>
</protein>
<organism evidence="2 3">
    <name type="scientific">Desulfonema magnum</name>
    <dbReference type="NCBI Taxonomy" id="45655"/>
    <lineage>
        <taxon>Bacteria</taxon>
        <taxon>Pseudomonadati</taxon>
        <taxon>Thermodesulfobacteriota</taxon>
        <taxon>Desulfobacteria</taxon>
        <taxon>Desulfobacterales</taxon>
        <taxon>Desulfococcaceae</taxon>
        <taxon>Desulfonema</taxon>
    </lineage>
</organism>
<evidence type="ECO:0000313" key="3">
    <source>
        <dbReference type="Proteomes" id="UP000663722"/>
    </source>
</evidence>
<evidence type="ECO:0000313" key="2">
    <source>
        <dbReference type="EMBL" id="QTA88760.1"/>
    </source>
</evidence>
<keyword evidence="3" id="KW-1185">Reference proteome</keyword>
<dbReference type="Proteomes" id="UP000663722">
    <property type="component" value="Chromosome"/>
</dbReference>
<dbReference type="KEGG" id="dmm:dnm_048070"/>
<sequence length="203" mass="22530">MGKFPDCEETRLFSRMRSLFRLEKPGFLRRLSRWESFRTVKKPGFFPGCGASPGSKNPGFSAVSADGKVSGLRAGLRKNPAFFPDAGPLPARKTRVSPPVSADGKVSGLRAGLRKNPAFFPDAGPLPARKTRVSPPSQQMEKFPDCEETRLFSRMRGLSGWKNPGFSPVRHVRSVTARKLSDLLTFGSPIFLKNWNYQKGKML</sequence>
<dbReference type="EMBL" id="CP061800">
    <property type="protein sequence ID" value="QTA88760.1"/>
    <property type="molecule type" value="Genomic_DNA"/>
</dbReference>
<accession>A0A975BNL8</accession>
<proteinExistence type="predicted"/>
<dbReference type="AlphaFoldDB" id="A0A975BNL8"/>
<name>A0A975BNL8_9BACT</name>
<gene>
    <name evidence="2" type="ORF">dnm_048070</name>
</gene>
<feature type="region of interest" description="Disordered" evidence="1">
    <location>
        <begin position="83"/>
        <end position="107"/>
    </location>
</feature>
<evidence type="ECO:0000256" key="1">
    <source>
        <dbReference type="SAM" id="MobiDB-lite"/>
    </source>
</evidence>